<dbReference type="PRINTS" id="PR00081">
    <property type="entry name" value="GDHRDH"/>
</dbReference>
<dbReference type="InterPro" id="IPR051935">
    <property type="entry name" value="HSDL2"/>
</dbReference>
<protein>
    <submittedName>
        <fullName evidence="1">NAD(P)-dependent oxidoreductase</fullName>
    </submittedName>
</protein>
<keyword evidence="2" id="KW-1185">Reference proteome</keyword>
<gene>
    <name evidence="1" type="ORF">M0G41_13225</name>
</gene>
<reference evidence="1" key="1">
    <citation type="submission" date="2022-04" db="EMBL/GenBank/DDBJ databases">
        <title>Lysobacter sp. CAU 1642 isolated from sea sand.</title>
        <authorList>
            <person name="Kim W."/>
        </authorList>
    </citation>
    <scope>NUCLEOTIDE SEQUENCE</scope>
    <source>
        <strain evidence="1">CAU 1642</strain>
    </source>
</reference>
<dbReference type="NCBIfam" id="NF006133">
    <property type="entry name" value="PRK08278.1"/>
    <property type="match status" value="1"/>
</dbReference>
<dbReference type="Proteomes" id="UP001431449">
    <property type="component" value="Unassembled WGS sequence"/>
</dbReference>
<accession>A0ABT0GJN8</accession>
<dbReference type="PANTHER" id="PTHR42808:SF3">
    <property type="entry name" value="HYDROXYSTEROID DEHYDROGENASE-LIKE PROTEIN 2"/>
    <property type="match status" value="1"/>
</dbReference>
<name>A0ABT0GJN8_9GAMM</name>
<dbReference type="EMBL" id="JALNMH010000010">
    <property type="protein sequence ID" value="MCK7594628.1"/>
    <property type="molecule type" value="Genomic_DNA"/>
</dbReference>
<dbReference type="InterPro" id="IPR002347">
    <property type="entry name" value="SDR_fam"/>
</dbReference>
<proteinExistence type="predicted"/>
<dbReference type="InterPro" id="IPR036291">
    <property type="entry name" value="NAD(P)-bd_dom_sf"/>
</dbReference>
<evidence type="ECO:0000313" key="2">
    <source>
        <dbReference type="Proteomes" id="UP001431449"/>
    </source>
</evidence>
<comment type="caution">
    <text evidence="1">The sequence shown here is derived from an EMBL/GenBank/DDBJ whole genome shotgun (WGS) entry which is preliminary data.</text>
</comment>
<evidence type="ECO:0000313" key="1">
    <source>
        <dbReference type="EMBL" id="MCK7594628.1"/>
    </source>
</evidence>
<sequence length="273" mass="28560">MSASLAGKTLFITGASRGIGLAIALRAAKEGANIAIAAKSAVANPKLPGTIHSAAAEVEAAGGQALALRCDIREEDEVQAAVAATVERFGGIDILVNNASAIWLKGLAETPMKRFDLMQQVNARGSFLCAQVCLPHLRKAYNPQILTLAPPPTLAPRWWGPHTGYTLAKMGMSFVTLGLAAELGPQGIGVSALWPQTVIATDALKMIPGVDEAGCRTPQIVADAAAVILARPAAENNGRFFLDEAVLREAGVEDFSAYAVDPDQPLLPDLFLD</sequence>
<dbReference type="Pfam" id="PF00106">
    <property type="entry name" value="adh_short"/>
    <property type="match status" value="1"/>
</dbReference>
<dbReference type="Gene3D" id="3.40.50.720">
    <property type="entry name" value="NAD(P)-binding Rossmann-like Domain"/>
    <property type="match status" value="1"/>
</dbReference>
<dbReference type="RefSeq" id="WP_248210169.1">
    <property type="nucleotide sequence ID" value="NZ_JALNMH010000010.1"/>
</dbReference>
<organism evidence="1 2">
    <name type="scientific">Pseudomarimonas salicorniae</name>
    <dbReference type="NCBI Taxonomy" id="2933270"/>
    <lineage>
        <taxon>Bacteria</taxon>
        <taxon>Pseudomonadati</taxon>
        <taxon>Pseudomonadota</taxon>
        <taxon>Gammaproteobacteria</taxon>
        <taxon>Lysobacterales</taxon>
        <taxon>Lysobacteraceae</taxon>
        <taxon>Pseudomarimonas</taxon>
    </lineage>
</organism>
<dbReference type="PANTHER" id="PTHR42808">
    <property type="entry name" value="HYDROXYSTEROID DEHYDROGENASE-LIKE PROTEIN 2"/>
    <property type="match status" value="1"/>
</dbReference>
<dbReference type="SUPFAM" id="SSF51735">
    <property type="entry name" value="NAD(P)-binding Rossmann-fold domains"/>
    <property type="match status" value="1"/>
</dbReference>